<dbReference type="HOGENOM" id="CLU_203809_1_0_9"/>
<dbReference type="eggNOG" id="ENOG5030AQ5">
    <property type="taxonomic scope" value="Bacteria"/>
</dbReference>
<dbReference type="PATRIC" id="fig|701521.8.peg.1452"/>
<name>G8PAH9_PEDCP</name>
<protein>
    <submittedName>
        <fullName evidence="1">Uncharacterized protein</fullName>
    </submittedName>
</protein>
<gene>
    <name evidence="1" type="ordered locus">PECL_1550</name>
</gene>
<accession>G8PAH9</accession>
<proteinExistence type="predicted"/>
<dbReference type="STRING" id="701521.PECL_1550"/>
<organism evidence="1 2">
    <name type="scientific">Pediococcus claussenii (strain ATCC BAA-344 / DSM 14800 / JCM 18046 / KCTC 3811 / LMG 21948 / P06)</name>
    <dbReference type="NCBI Taxonomy" id="701521"/>
    <lineage>
        <taxon>Bacteria</taxon>
        <taxon>Bacillati</taxon>
        <taxon>Bacillota</taxon>
        <taxon>Bacilli</taxon>
        <taxon>Lactobacillales</taxon>
        <taxon>Lactobacillaceae</taxon>
        <taxon>Pediococcus</taxon>
    </lineage>
</organism>
<reference evidence="1 2" key="1">
    <citation type="journal article" date="2012" name="J. Bacteriol.">
        <title>Complete Genome Sequence of the Beer Spoilage Organism Pediococcus claussenii ATCC BAA-344T.</title>
        <authorList>
            <person name="Pittet V."/>
            <person name="Abegunde T."/>
            <person name="Marfleet T."/>
            <person name="Haakensen M."/>
            <person name="Morrow K."/>
            <person name="Jayaprakash T."/>
            <person name="Schroeder K."/>
            <person name="Trost B."/>
            <person name="Byrns S."/>
            <person name="Bergsveinson J."/>
            <person name="Kusalik A."/>
            <person name="Ziola B."/>
        </authorList>
    </citation>
    <scope>NUCLEOTIDE SEQUENCE [LARGE SCALE GENOMIC DNA]</scope>
    <source>
        <strain evidence="1 2">ATCC BAA-344</strain>
    </source>
</reference>
<dbReference type="Proteomes" id="UP000005444">
    <property type="component" value="Chromosome"/>
</dbReference>
<dbReference type="KEGG" id="pce:PECL_1550"/>
<evidence type="ECO:0000313" key="1">
    <source>
        <dbReference type="EMBL" id="AEV95768.1"/>
    </source>
</evidence>
<evidence type="ECO:0000313" key="2">
    <source>
        <dbReference type="Proteomes" id="UP000005444"/>
    </source>
</evidence>
<sequence length="58" mass="6932">MDTTEWLQQQIKELEEQADEYIDKAFWVALNDMVIEQAKRIEQAQGELDGRMWSTGKW</sequence>
<dbReference type="EMBL" id="CP003137">
    <property type="protein sequence ID" value="AEV95768.1"/>
    <property type="molecule type" value="Genomic_DNA"/>
</dbReference>
<dbReference type="RefSeq" id="WP_014215962.1">
    <property type="nucleotide sequence ID" value="NC_016605.1"/>
</dbReference>
<dbReference type="AlphaFoldDB" id="G8PAH9"/>
<keyword evidence="2" id="KW-1185">Reference proteome</keyword>